<reference evidence="2 3" key="1">
    <citation type="submission" date="2011-12" db="EMBL/GenBank/DDBJ databases">
        <title>Whole genome shotgun sequence of Gordonia effusa NBRC 100432.</title>
        <authorList>
            <person name="Yoshida I."/>
            <person name="Takarada H."/>
            <person name="Hosoyama A."/>
            <person name="Tsuchikane K."/>
            <person name="Katsumata H."/>
            <person name="Yamazaki S."/>
            <person name="Fujita N."/>
        </authorList>
    </citation>
    <scope>NUCLEOTIDE SEQUENCE [LARGE SCALE GENOMIC DNA]</scope>
    <source>
        <strain evidence="2 3">NBRC 100432</strain>
    </source>
</reference>
<evidence type="ECO:0000313" key="2">
    <source>
        <dbReference type="EMBL" id="GAB17519.1"/>
    </source>
</evidence>
<name>H0QXG8_9ACTN</name>
<dbReference type="EMBL" id="BAEH01000035">
    <property type="protein sequence ID" value="GAB17519.1"/>
    <property type="molecule type" value="Genomic_DNA"/>
</dbReference>
<dbReference type="Proteomes" id="UP000035034">
    <property type="component" value="Unassembled WGS sequence"/>
</dbReference>
<dbReference type="STRING" id="1077974.GOEFS_035_00510"/>
<keyword evidence="1" id="KW-1133">Transmembrane helix</keyword>
<sequence>MLPAGLTTRLIPFTGLVATLTGLVARLLPAGLTTGLISLTGLVATLTRLIARLLPTGLTTRLVPAAWFVAGAGARLGTGIASPRFVIKRSTYPINDPLQAFLFFWTERTLFYVPLELIEFVAHPLIAFVKLVRT</sequence>
<feature type="transmembrane region" description="Helical" evidence="1">
    <location>
        <begin position="111"/>
        <end position="132"/>
    </location>
</feature>
<feature type="transmembrane region" description="Helical" evidence="1">
    <location>
        <begin position="32"/>
        <end position="51"/>
    </location>
</feature>
<protein>
    <submittedName>
        <fullName evidence="2">Uncharacterized protein</fullName>
    </submittedName>
</protein>
<accession>H0QXG8</accession>
<dbReference type="AlphaFoldDB" id="H0QXG8"/>
<gene>
    <name evidence="2" type="ORF">GOEFS_035_00510</name>
</gene>
<keyword evidence="1" id="KW-0472">Membrane</keyword>
<evidence type="ECO:0000313" key="3">
    <source>
        <dbReference type="Proteomes" id="UP000035034"/>
    </source>
</evidence>
<organism evidence="2 3">
    <name type="scientific">Gordonia effusa NBRC 100432</name>
    <dbReference type="NCBI Taxonomy" id="1077974"/>
    <lineage>
        <taxon>Bacteria</taxon>
        <taxon>Bacillati</taxon>
        <taxon>Actinomycetota</taxon>
        <taxon>Actinomycetes</taxon>
        <taxon>Mycobacteriales</taxon>
        <taxon>Gordoniaceae</taxon>
        <taxon>Gordonia</taxon>
    </lineage>
</organism>
<keyword evidence="3" id="KW-1185">Reference proteome</keyword>
<dbReference type="RefSeq" id="WP_007316857.1">
    <property type="nucleotide sequence ID" value="NZ_BAEH01000035.1"/>
</dbReference>
<evidence type="ECO:0000256" key="1">
    <source>
        <dbReference type="SAM" id="Phobius"/>
    </source>
</evidence>
<comment type="caution">
    <text evidence="2">The sequence shown here is derived from an EMBL/GenBank/DDBJ whole genome shotgun (WGS) entry which is preliminary data.</text>
</comment>
<keyword evidence="1" id="KW-0812">Transmembrane</keyword>
<proteinExistence type="predicted"/>